<evidence type="ECO:0000259" key="4">
    <source>
        <dbReference type="SMART" id="SM01217"/>
    </source>
</evidence>
<protein>
    <submittedName>
        <fullName evidence="5">Glycoside hydrolase family 3 C-terminal domain-containing protein</fullName>
    </submittedName>
</protein>
<dbReference type="Pfam" id="PF01915">
    <property type="entry name" value="Glyco_hydro_3_C"/>
    <property type="match status" value="1"/>
</dbReference>
<dbReference type="Pfam" id="PF14310">
    <property type="entry name" value="Fn3-like"/>
    <property type="match status" value="1"/>
</dbReference>
<evidence type="ECO:0000313" key="5">
    <source>
        <dbReference type="EMBL" id="XCF15382.1"/>
    </source>
</evidence>
<dbReference type="GO" id="GO:0005975">
    <property type="term" value="P:carbohydrate metabolic process"/>
    <property type="evidence" value="ECO:0007669"/>
    <property type="project" value="InterPro"/>
</dbReference>
<dbReference type="EMBL" id="CP159204">
    <property type="protein sequence ID" value="XCF15382.1"/>
    <property type="molecule type" value="Genomic_DNA"/>
</dbReference>
<evidence type="ECO:0000256" key="1">
    <source>
        <dbReference type="ARBA" id="ARBA00005336"/>
    </source>
</evidence>
<organism evidence="5">
    <name type="scientific">Halobacterium sp. NMX12-1</name>
    <dbReference type="NCBI Taxonomy" id="3166650"/>
    <lineage>
        <taxon>Archaea</taxon>
        <taxon>Methanobacteriati</taxon>
        <taxon>Methanobacteriota</taxon>
        <taxon>Stenosarchaea group</taxon>
        <taxon>Halobacteria</taxon>
        <taxon>Halobacteriales</taxon>
        <taxon>Halobacteriaceae</taxon>
        <taxon>Halobacterium</taxon>
    </lineage>
</organism>
<dbReference type="GO" id="GO:0004553">
    <property type="term" value="F:hydrolase activity, hydrolyzing O-glycosyl compounds"/>
    <property type="evidence" value="ECO:0007669"/>
    <property type="project" value="InterPro"/>
</dbReference>
<dbReference type="PANTHER" id="PTHR42715:SF10">
    <property type="entry name" value="BETA-GLUCOSIDASE"/>
    <property type="match status" value="1"/>
</dbReference>
<dbReference type="PROSITE" id="PS00775">
    <property type="entry name" value="GLYCOSYL_HYDROL_F3"/>
    <property type="match status" value="1"/>
</dbReference>
<dbReference type="InterPro" id="IPR036881">
    <property type="entry name" value="Glyco_hydro_3_C_sf"/>
</dbReference>
<accession>A0AAU8C8Y6</accession>
<dbReference type="Gene3D" id="3.40.50.1700">
    <property type="entry name" value="Glycoside hydrolase family 3 C-terminal domain"/>
    <property type="match status" value="1"/>
</dbReference>
<evidence type="ECO:0000256" key="2">
    <source>
        <dbReference type="ARBA" id="ARBA00022801"/>
    </source>
</evidence>
<dbReference type="KEGG" id="hanx:ABSL23_08980"/>
<dbReference type="Pfam" id="PF00933">
    <property type="entry name" value="Glyco_hydro_3"/>
    <property type="match status" value="1"/>
</dbReference>
<evidence type="ECO:0000256" key="3">
    <source>
        <dbReference type="ARBA" id="ARBA00023277"/>
    </source>
</evidence>
<dbReference type="InterPro" id="IPR002772">
    <property type="entry name" value="Glyco_hydro_3_C"/>
</dbReference>
<keyword evidence="3" id="KW-0119">Carbohydrate metabolism</keyword>
<dbReference type="InterPro" id="IPR050288">
    <property type="entry name" value="Cellulose_deg_GH3"/>
</dbReference>
<proteinExistence type="inferred from homology"/>
<dbReference type="SUPFAM" id="SSF51445">
    <property type="entry name" value="(Trans)glycosidases"/>
    <property type="match status" value="1"/>
</dbReference>
<dbReference type="SUPFAM" id="SSF52279">
    <property type="entry name" value="Beta-D-glucan exohydrolase, C-terminal domain"/>
    <property type="match status" value="1"/>
</dbReference>
<dbReference type="InterPro" id="IPR017853">
    <property type="entry name" value="GH"/>
</dbReference>
<dbReference type="SMART" id="SM01217">
    <property type="entry name" value="Fn3_like"/>
    <property type="match status" value="1"/>
</dbReference>
<comment type="similarity">
    <text evidence="1">Belongs to the glycosyl hydrolase 3 family.</text>
</comment>
<name>A0AAU8C8Y6_9EURY</name>
<dbReference type="Gene3D" id="3.20.20.300">
    <property type="entry name" value="Glycoside hydrolase, family 3, N-terminal domain"/>
    <property type="match status" value="1"/>
</dbReference>
<dbReference type="InterPro" id="IPR036962">
    <property type="entry name" value="Glyco_hydro_3_N_sf"/>
</dbReference>
<reference evidence="5" key="1">
    <citation type="submission" date="2024-06" db="EMBL/GenBank/DDBJ databases">
        <title>Genome Sequence of an extremely halophilic archaeon isolated from Permian era halite, Salado Formation, Carlsbad, New Mexico: Halobacterium sp. strain NMX12-1.</title>
        <authorList>
            <person name="Sotoa L."/>
            <person name="DasSarma P."/>
            <person name="Anton B.P."/>
            <person name="Vincze T."/>
            <person name="Verma I."/>
            <person name="Eralp B."/>
            <person name="Powers D.W."/>
            <person name="Dozier B.L."/>
            <person name="Roberts R.J."/>
            <person name="DasSarma S."/>
        </authorList>
    </citation>
    <scope>NUCLEOTIDE SEQUENCE</scope>
    <source>
        <strain evidence="5">NMX12-1</strain>
    </source>
</reference>
<gene>
    <name evidence="5" type="ORF">ABSL23_08980</name>
</gene>
<dbReference type="GeneID" id="91109279"/>
<dbReference type="RefSeq" id="WP_353633468.1">
    <property type="nucleotide sequence ID" value="NZ_CP159204.1"/>
</dbReference>
<dbReference type="PRINTS" id="PR00133">
    <property type="entry name" value="GLHYDRLASE3"/>
</dbReference>
<keyword evidence="2 5" id="KW-0378">Hydrolase</keyword>
<dbReference type="InterPro" id="IPR001764">
    <property type="entry name" value="Glyco_hydro_3_N"/>
</dbReference>
<dbReference type="PANTHER" id="PTHR42715">
    <property type="entry name" value="BETA-GLUCOSIDASE"/>
    <property type="match status" value="1"/>
</dbReference>
<dbReference type="Gene3D" id="2.60.40.10">
    <property type="entry name" value="Immunoglobulins"/>
    <property type="match status" value="1"/>
</dbReference>
<dbReference type="InterPro" id="IPR013783">
    <property type="entry name" value="Ig-like_fold"/>
</dbReference>
<dbReference type="AlphaFoldDB" id="A0AAU8C8Y6"/>
<dbReference type="InterPro" id="IPR019800">
    <property type="entry name" value="Glyco_hydro_3_AS"/>
</dbReference>
<dbReference type="InterPro" id="IPR026891">
    <property type="entry name" value="Fn3-like"/>
</dbReference>
<sequence>MESTDDEVAALLDELDRAELVRLVHGALDPEGTATGYLPGVDRLDVPPLRFVDGPLGVRIPDRRATAFPAPLALAATFDPSLARSQGAAMGREAAAHGQDVLLGPGTNLIRVPHGGRNFEYFSEDPVHSAAFAAAVVEGVQAEDVLACVKHYVANNQETDRATVDVRVDEQPLRELYLPAFRAAVDAGAGAVMSGYNSVNGTPMSEHGRLLGDVLKDEWGFEGFVVSDWFGTTDSVRSANGGLDVEMPGVTGEELASLMGMDEGGPDVDFDELGGGMPDMRTAARFETELAADVEAGDVSADRLADMAGRVLSQMASVGRLGGERPDGALDTPEHRALAERVAVRGTVLLANDGVLPLDDEADVAVVGPNVDEALLGGGGSSEVTPFVSSTPAEGVTERAGGEVTVAHGVEPVSDLSFFGETEPPADGDRSVEDAAAAAADADVAVVFVRDQATEAMDRPDLRLPGRQDELVSAVADANDRTVVVVNSSGPVELPWRENVAAVVENWYPGQAHGDAAAAVLYGDSDPGGRLPVSFAAESAYPTAASEQFPGEDRVVEYSEGRRVGYRHFEASDDEAVYPFGHGESYASFAYRGAEQVDASTVRVTVANTAERPGREVVQAYVRPADDASGDGPERDLGGFESVHVDAGETVTVEVTLADDAFRQYEDEWREREGPFVVELARSATDVRAPVPFERP</sequence>
<feature type="domain" description="Fibronectin type III-like" evidence="4">
    <location>
        <begin position="616"/>
        <end position="684"/>
    </location>
</feature>